<reference evidence="2" key="3">
    <citation type="submission" date="2021-06" db="EMBL/GenBank/DDBJ databases">
        <title>Genomic Description and Analysis of Intracellular Bacteria, Candidatus Berkiella cookevillensis and Candidatus Berkiella aquae.</title>
        <authorList>
            <person name="Kidane D.T."/>
            <person name="Mehari Y.T."/>
            <person name="Rice F.C."/>
            <person name="Arivett B.A."/>
            <person name="Farone A.L."/>
            <person name="Berk S.G."/>
            <person name="Farone M.B."/>
        </authorList>
    </citation>
    <scope>NUCLEOTIDE SEQUENCE</scope>
    <source>
        <strain evidence="2">HT99</strain>
    </source>
</reference>
<dbReference type="AlphaFoldDB" id="A0A0Q9YZ86"/>
<dbReference type="EMBL" id="LKAJ01000004">
    <property type="protein sequence ID" value="KRG21528.1"/>
    <property type="molecule type" value="Genomic_DNA"/>
</dbReference>
<keyword evidence="3" id="KW-1185">Reference proteome</keyword>
<proteinExistence type="predicted"/>
<dbReference type="Proteomes" id="UP000051497">
    <property type="component" value="Unassembled WGS sequence"/>
</dbReference>
<dbReference type="RefSeq" id="WP_075065910.1">
    <property type="nucleotide sequence ID" value="NZ_LKAJ02000001.1"/>
</dbReference>
<name>A0A0Q9YZ86_9GAMM</name>
<dbReference type="EMBL" id="LKAJ02000001">
    <property type="protein sequence ID" value="MCS5711458.1"/>
    <property type="molecule type" value="Genomic_DNA"/>
</dbReference>
<dbReference type="OrthoDB" id="1523296at2"/>
<reference evidence="2" key="2">
    <citation type="journal article" date="2016" name="Genome Announc.">
        <title>Draft Genome Sequences of Two Novel Amoeba-Resistant Intranuclear Bacteria, 'Candidatus Berkiella cookevillensis' and 'Candidatus Berkiella aquae'.</title>
        <authorList>
            <person name="Mehari Y.T."/>
            <person name="Arivett B.A."/>
            <person name="Farone A.L."/>
            <person name="Gunderson J.H."/>
            <person name="Farone M.B."/>
        </authorList>
    </citation>
    <scope>NUCLEOTIDE SEQUENCE</scope>
    <source>
        <strain evidence="2">HT99</strain>
    </source>
</reference>
<gene>
    <name evidence="2" type="ORF">HT99x_008425</name>
    <name evidence="1" type="ORF">HT99x_01281</name>
</gene>
<evidence type="ECO:0000313" key="1">
    <source>
        <dbReference type="EMBL" id="KRG21528.1"/>
    </source>
</evidence>
<evidence type="ECO:0000313" key="2">
    <source>
        <dbReference type="EMBL" id="MCS5711458.1"/>
    </source>
</evidence>
<dbReference type="STRING" id="295108.HT99x_01281"/>
<protein>
    <submittedName>
        <fullName evidence="1">Uncharacterized protein</fullName>
    </submittedName>
</protein>
<reference evidence="1" key="1">
    <citation type="submission" date="2015-09" db="EMBL/GenBank/DDBJ databases">
        <title>Draft Genome Sequences of Two Novel Amoeba-resistant Intranuclear Bacteria, Candidatus Berkiella cookevillensis and Candidatus Berkiella aquae.</title>
        <authorList>
            <person name="Mehari Y.T."/>
            <person name="Arivett B.A."/>
            <person name="Farone A.L."/>
            <person name="Gunderson J.H."/>
            <person name="Farone M.B."/>
        </authorList>
    </citation>
    <scope>NUCLEOTIDE SEQUENCE [LARGE SCALE GENOMIC DNA]</scope>
    <source>
        <strain evidence="1">HT99</strain>
    </source>
</reference>
<evidence type="ECO:0000313" key="3">
    <source>
        <dbReference type="Proteomes" id="UP000051497"/>
    </source>
</evidence>
<accession>A0A0Q9YZ86</accession>
<organism evidence="1">
    <name type="scientific">Candidatus Berkiella aquae</name>
    <dbReference type="NCBI Taxonomy" id="295108"/>
    <lineage>
        <taxon>Bacteria</taxon>
        <taxon>Pseudomonadati</taxon>
        <taxon>Pseudomonadota</taxon>
        <taxon>Gammaproteobacteria</taxon>
        <taxon>Candidatus Berkiellales</taxon>
        <taxon>Candidatus Berkiellaceae</taxon>
        <taxon>Candidatus Berkiella</taxon>
    </lineage>
</organism>
<sequence length="96" mass="11161">MNKEEMIENISKYIQGNTAWSLFSELSGHTRSMVLEGFFEHHSSLGGDRIDEWVRTRIGRELNKDEELKLAEIITAWREWAYCLSQGKKSGKLTLK</sequence>
<comment type="caution">
    <text evidence="1">The sequence shown here is derived from an EMBL/GenBank/DDBJ whole genome shotgun (WGS) entry which is preliminary data.</text>
</comment>